<evidence type="ECO:0000313" key="1">
    <source>
        <dbReference type="EMBL" id="CAB0152028.1"/>
    </source>
</evidence>
<dbReference type="Proteomes" id="UP000481517">
    <property type="component" value="Unassembled WGS sequence"/>
</dbReference>
<keyword evidence="2" id="KW-1185">Reference proteome</keyword>
<gene>
    <name evidence="1" type="ORF">PSI9734_02376</name>
</gene>
<proteinExistence type="predicted"/>
<accession>A0A6S6WRN4</accession>
<evidence type="ECO:0000313" key="2">
    <source>
        <dbReference type="Proteomes" id="UP000481517"/>
    </source>
</evidence>
<name>A0A6S6WRN4_9GAMM</name>
<sequence>MKASQGFVLPIVVLMLTLLALAWSYRIHPAEQLDKEQAARDRRYHQTLLFWQKGVIAYSVVNGRVPISANVLALYYDLDLPVATANGGESDLGVDGFGFSSTSLTLQFSGLPTSAQERFRDAYAPYVTVDSLGRLKIPVYSVDEWRFTQNLLPTHAAFSDRFMVDLSLEGKAITGATRLLTDVASESLQVAGAATFNSAAITQGTVHQLVAEEAVIQGTDFAETLRQFADLEQQLTSCLSAGGGCHN</sequence>
<dbReference type="AlphaFoldDB" id="A0A6S6WRN4"/>
<organism evidence="1 2">
    <name type="scientific">Pseudidiomarina piscicola</name>
    <dbReference type="NCBI Taxonomy" id="2614830"/>
    <lineage>
        <taxon>Bacteria</taxon>
        <taxon>Pseudomonadati</taxon>
        <taxon>Pseudomonadota</taxon>
        <taxon>Gammaproteobacteria</taxon>
        <taxon>Alteromonadales</taxon>
        <taxon>Idiomarinaceae</taxon>
        <taxon>Pseudidiomarina</taxon>
    </lineage>
</organism>
<protein>
    <submittedName>
        <fullName evidence="1">Uncharacterized protein</fullName>
    </submittedName>
</protein>
<dbReference type="RefSeq" id="WP_173921330.1">
    <property type="nucleotide sequence ID" value="NZ_CADCXY010000009.1"/>
</dbReference>
<reference evidence="1 2" key="1">
    <citation type="submission" date="2020-02" db="EMBL/GenBank/DDBJ databases">
        <authorList>
            <person name="Rodrigo-Torres L."/>
            <person name="Arahal R. D."/>
            <person name="Lucena T."/>
        </authorList>
    </citation>
    <scope>NUCLEOTIDE SEQUENCE [LARGE SCALE GENOMIC DNA]</scope>
    <source>
        <strain evidence="1 2">CECT 9734</strain>
    </source>
</reference>
<dbReference type="EMBL" id="CADCXY010000009">
    <property type="protein sequence ID" value="CAB0152028.1"/>
    <property type="molecule type" value="Genomic_DNA"/>
</dbReference>